<dbReference type="InterPro" id="IPR009875">
    <property type="entry name" value="PilZ_domain"/>
</dbReference>
<evidence type="ECO:0008006" key="8">
    <source>
        <dbReference type="Google" id="ProtNLM"/>
    </source>
</evidence>
<evidence type="ECO:0000259" key="5">
    <source>
        <dbReference type="Pfam" id="PF07317"/>
    </source>
</evidence>
<dbReference type="AlphaFoldDB" id="A0A2I1DMW9"/>
<gene>
    <name evidence="6" type="ORF">B1757_05405</name>
</gene>
<dbReference type="Proteomes" id="UP000234329">
    <property type="component" value="Unassembled WGS sequence"/>
</dbReference>
<evidence type="ECO:0000313" key="6">
    <source>
        <dbReference type="EMBL" id="PKY11226.1"/>
    </source>
</evidence>
<dbReference type="InterPro" id="IPR009926">
    <property type="entry name" value="T3SS_YcgR_PilZN"/>
</dbReference>
<dbReference type="EMBL" id="MXAV01000020">
    <property type="protein sequence ID" value="PKY11226.1"/>
    <property type="molecule type" value="Genomic_DNA"/>
</dbReference>
<dbReference type="OrthoDB" id="5296475at2"/>
<name>A0A2I1DMW9_9PROT</name>
<evidence type="ECO:0000256" key="3">
    <source>
        <dbReference type="ARBA" id="ARBA00023143"/>
    </source>
</evidence>
<dbReference type="Pfam" id="PF07238">
    <property type="entry name" value="PilZ"/>
    <property type="match status" value="1"/>
</dbReference>
<dbReference type="Pfam" id="PF07317">
    <property type="entry name" value="PilZN"/>
    <property type="match status" value="1"/>
</dbReference>
<keyword evidence="2" id="KW-0547">Nucleotide-binding</keyword>
<keyword evidence="1" id="KW-0973">c-di-GMP</keyword>
<comment type="caution">
    <text evidence="6">The sequence shown here is derived from an EMBL/GenBank/DDBJ whole genome shotgun (WGS) entry which is preliminary data.</text>
</comment>
<accession>A0A2I1DMW9</accession>
<dbReference type="Gene3D" id="2.40.10.220">
    <property type="entry name" value="predicted glycosyltransferase like domains"/>
    <property type="match status" value="1"/>
</dbReference>
<feature type="domain" description="PilZ" evidence="4">
    <location>
        <begin position="126"/>
        <end position="235"/>
    </location>
</feature>
<keyword evidence="3" id="KW-0975">Bacterial flagellum</keyword>
<dbReference type="InterPro" id="IPR012349">
    <property type="entry name" value="Split_barrel_FMN-bd"/>
</dbReference>
<protein>
    <recommendedName>
        <fullName evidence="8">PilZ domain-containing protein</fullName>
    </recommendedName>
</protein>
<dbReference type="InParanoid" id="A0A2I1DMW9"/>
<evidence type="ECO:0000256" key="1">
    <source>
        <dbReference type="ARBA" id="ARBA00022636"/>
    </source>
</evidence>
<evidence type="ECO:0000259" key="4">
    <source>
        <dbReference type="Pfam" id="PF07238"/>
    </source>
</evidence>
<feature type="domain" description="Type III secretion system flagellar brake protein YcgR PilZN" evidence="5">
    <location>
        <begin position="23"/>
        <end position="123"/>
    </location>
</feature>
<proteinExistence type="predicted"/>
<sequence length="249" mass="28262">MNMVNEKNLVDKLFAHANRLTLNTAVERMLQSLVDAQQNMQVLVGQRNTVLGHTSLLAEDDQKNSLIMDALMPEAVNTHLHPGEDLLLWTVDALPAGFQTTVLEQLTWQRFAAIRIQRPEVVYQWQRRANLRAVLDVSDKMTVVLRRFGARALEGECVNIGAGGMRMRITIPHDYPLAAGELLAQIQFRFQNHPYSLAAKVCYLSGGRRLQGGMQELGLRFMDVSSALEDKIMQFALRYDRECLRRASR</sequence>
<dbReference type="GO" id="GO:0035438">
    <property type="term" value="F:cyclic-di-GMP binding"/>
    <property type="evidence" value="ECO:0007669"/>
    <property type="project" value="InterPro"/>
</dbReference>
<organism evidence="6 7">
    <name type="scientific">Acidithiobacillus marinus</name>
    <dbReference type="NCBI Taxonomy" id="187490"/>
    <lineage>
        <taxon>Bacteria</taxon>
        <taxon>Pseudomonadati</taxon>
        <taxon>Pseudomonadota</taxon>
        <taxon>Acidithiobacillia</taxon>
        <taxon>Acidithiobacillales</taxon>
        <taxon>Acidithiobacillaceae</taxon>
        <taxon>Acidithiobacillus</taxon>
    </lineage>
</organism>
<reference evidence="6 7" key="1">
    <citation type="submission" date="2017-03" db="EMBL/GenBank/DDBJ databases">
        <title>Draft genime sequence of the acidophilic sulfur-oxidizing bacterium Acidithiobacillus sp. SH, isolated from seawater.</title>
        <authorList>
            <person name="Sharmin S."/>
            <person name="Tokuhisa M."/>
            <person name="Kanao T."/>
            <person name="Kamimura K."/>
        </authorList>
    </citation>
    <scope>NUCLEOTIDE SEQUENCE [LARGE SCALE GENOMIC DNA]</scope>
    <source>
        <strain evidence="6 7">SH</strain>
    </source>
</reference>
<evidence type="ECO:0000256" key="2">
    <source>
        <dbReference type="ARBA" id="ARBA00022741"/>
    </source>
</evidence>
<keyword evidence="7" id="KW-1185">Reference proteome</keyword>
<evidence type="ECO:0000313" key="7">
    <source>
        <dbReference type="Proteomes" id="UP000234329"/>
    </source>
</evidence>
<dbReference type="Gene3D" id="2.30.110.10">
    <property type="entry name" value="Electron Transport, Fmn-binding Protein, Chain A"/>
    <property type="match status" value="1"/>
</dbReference>